<dbReference type="InterPro" id="IPR023148">
    <property type="entry name" value="tRNA_m1G_MeTrfase_C_sf"/>
</dbReference>
<dbReference type="CDD" id="cd18080">
    <property type="entry name" value="TrmD-like"/>
    <property type="match status" value="1"/>
</dbReference>
<keyword evidence="7 15" id="KW-0963">Cytoplasm</keyword>
<dbReference type="HAMAP" id="MF_00605">
    <property type="entry name" value="TrmD"/>
    <property type="match status" value="1"/>
</dbReference>
<evidence type="ECO:0000256" key="9">
    <source>
        <dbReference type="ARBA" id="ARBA00022679"/>
    </source>
</evidence>
<evidence type="ECO:0000313" key="20">
    <source>
        <dbReference type="Proteomes" id="UP000177354"/>
    </source>
</evidence>
<evidence type="ECO:0000256" key="6">
    <source>
        <dbReference type="ARBA" id="ARBA00014679"/>
    </source>
</evidence>
<protein>
    <recommendedName>
        <fullName evidence="6 15">tRNA (guanine-N(1)-)-methyltransferase</fullName>
        <ecNumber evidence="5 15">2.1.1.228</ecNumber>
    </recommendedName>
    <alternativeName>
        <fullName evidence="12 15">M1G-methyltransferase</fullName>
    </alternativeName>
    <alternativeName>
        <fullName evidence="13 15">tRNA [GM37] methyltransferase</fullName>
    </alternativeName>
</protein>
<dbReference type="GO" id="GO:0052906">
    <property type="term" value="F:tRNA (guanine(37)-N1)-methyltransferase activity"/>
    <property type="evidence" value="ECO:0007669"/>
    <property type="project" value="UniProtKB-UniRule"/>
</dbReference>
<dbReference type="InterPro" id="IPR016009">
    <property type="entry name" value="tRNA_MeTrfase_TRMD/TRM10"/>
</dbReference>
<comment type="subcellular location">
    <subcellularLocation>
        <location evidence="2 15 17">Cytoplasm</location>
    </subcellularLocation>
</comment>
<evidence type="ECO:0000256" key="11">
    <source>
        <dbReference type="ARBA" id="ARBA00022694"/>
    </source>
</evidence>
<evidence type="ECO:0000256" key="2">
    <source>
        <dbReference type="ARBA" id="ARBA00004496"/>
    </source>
</evidence>
<feature type="binding site" evidence="16">
    <location>
        <begin position="132"/>
        <end position="137"/>
    </location>
    <ligand>
        <name>S-adenosyl-L-methionine</name>
        <dbReference type="ChEBI" id="CHEBI:59789"/>
    </ligand>
</feature>
<dbReference type="GO" id="GO:0002939">
    <property type="term" value="P:tRNA N1-guanine methylation"/>
    <property type="evidence" value="ECO:0007669"/>
    <property type="project" value="TreeGrafter"/>
</dbReference>
<comment type="subunit">
    <text evidence="4 15 17">Homodimer.</text>
</comment>
<evidence type="ECO:0000256" key="5">
    <source>
        <dbReference type="ARBA" id="ARBA00012807"/>
    </source>
</evidence>
<evidence type="ECO:0000256" key="13">
    <source>
        <dbReference type="ARBA" id="ARBA00033392"/>
    </source>
</evidence>
<organism evidence="19 20">
    <name type="scientific">Candidatus Gottesmanbacteria bacterium RIFCSPHIGHO2_01_FULL_40_15</name>
    <dbReference type="NCBI Taxonomy" id="1798376"/>
    <lineage>
        <taxon>Bacteria</taxon>
        <taxon>Candidatus Gottesmaniibacteriota</taxon>
    </lineage>
</organism>
<comment type="caution">
    <text evidence="19">The sequence shown here is derived from an EMBL/GenBank/DDBJ whole genome shotgun (WGS) entry which is preliminary data.</text>
</comment>
<evidence type="ECO:0000256" key="15">
    <source>
        <dbReference type="HAMAP-Rule" id="MF_00605"/>
    </source>
</evidence>
<dbReference type="EMBL" id="MFJF01000013">
    <property type="protein sequence ID" value="OGG06932.1"/>
    <property type="molecule type" value="Genomic_DNA"/>
</dbReference>
<evidence type="ECO:0000256" key="4">
    <source>
        <dbReference type="ARBA" id="ARBA00011738"/>
    </source>
</evidence>
<evidence type="ECO:0000313" key="19">
    <source>
        <dbReference type="EMBL" id="OGG06932.1"/>
    </source>
</evidence>
<evidence type="ECO:0000256" key="3">
    <source>
        <dbReference type="ARBA" id="ARBA00007630"/>
    </source>
</evidence>
<accession>A0A1F5Z496</accession>
<dbReference type="NCBIfam" id="NF000648">
    <property type="entry name" value="PRK00026.1"/>
    <property type="match status" value="1"/>
</dbReference>
<evidence type="ECO:0000256" key="14">
    <source>
        <dbReference type="ARBA" id="ARBA00047783"/>
    </source>
</evidence>
<dbReference type="AlphaFoldDB" id="A0A1F5Z496"/>
<keyword evidence="9 15" id="KW-0808">Transferase</keyword>
<comment type="function">
    <text evidence="1 15 17">Specifically methylates guanosine-37 in various tRNAs.</text>
</comment>
<evidence type="ECO:0000256" key="17">
    <source>
        <dbReference type="RuleBase" id="RU003464"/>
    </source>
</evidence>
<evidence type="ECO:0000256" key="8">
    <source>
        <dbReference type="ARBA" id="ARBA00022603"/>
    </source>
</evidence>
<evidence type="ECO:0000256" key="1">
    <source>
        <dbReference type="ARBA" id="ARBA00002634"/>
    </source>
</evidence>
<dbReference type="GO" id="GO:0005829">
    <property type="term" value="C:cytosol"/>
    <property type="evidence" value="ECO:0007669"/>
    <property type="project" value="TreeGrafter"/>
</dbReference>
<dbReference type="Gene3D" id="3.40.1280.10">
    <property type="match status" value="1"/>
</dbReference>
<feature type="domain" description="tRNA methyltransferase TRMD/TRM10-type" evidence="18">
    <location>
        <begin position="1"/>
        <end position="218"/>
    </location>
</feature>
<dbReference type="InterPro" id="IPR002649">
    <property type="entry name" value="tRNA_m1G_MeTrfase_TrmD"/>
</dbReference>
<evidence type="ECO:0000256" key="16">
    <source>
        <dbReference type="PIRSR" id="PIRSR000386-1"/>
    </source>
</evidence>
<dbReference type="Gene3D" id="1.10.1270.20">
    <property type="entry name" value="tRNA(m1g37)methyltransferase, domain 2"/>
    <property type="match status" value="1"/>
</dbReference>
<sequence>MVISILTLFPQVFSQVVATSIIGRAKQKKLVNIRLINIRDFSKDKHRSVDDRPYGGGAGMLLRVDIVYKALEAARIKDLKREKVFLLDPAGNLLTQKKIREMSEFNHLILICGHYEGIDERICHFIDEKISIGEYILTGGEIPAMVITDAVVRLIPKVLEKPQSTIDESFTEDNQLEAPQYTRPVEFMGLKVPEILLSGNHAQINKWRSSEAKKRTGKSEKRGK</sequence>
<dbReference type="Pfam" id="PF01746">
    <property type="entry name" value="tRNA_m1G_MT"/>
    <property type="match status" value="1"/>
</dbReference>
<dbReference type="PIRSF" id="PIRSF000386">
    <property type="entry name" value="tRNA_mtase"/>
    <property type="match status" value="1"/>
</dbReference>
<keyword evidence="11 15" id="KW-0819">tRNA processing</keyword>
<gene>
    <name evidence="15" type="primary">trmD</name>
    <name evidence="19" type="ORF">A2777_03705</name>
</gene>
<evidence type="ECO:0000259" key="18">
    <source>
        <dbReference type="Pfam" id="PF01746"/>
    </source>
</evidence>
<dbReference type="NCBIfam" id="TIGR00088">
    <property type="entry name" value="trmD"/>
    <property type="match status" value="1"/>
</dbReference>
<proteinExistence type="inferred from homology"/>
<keyword evidence="8 15" id="KW-0489">Methyltransferase</keyword>
<dbReference type="InterPro" id="IPR029028">
    <property type="entry name" value="Alpha/beta_knot_MTases"/>
</dbReference>
<name>A0A1F5Z496_9BACT</name>
<evidence type="ECO:0000256" key="10">
    <source>
        <dbReference type="ARBA" id="ARBA00022691"/>
    </source>
</evidence>
<dbReference type="PANTHER" id="PTHR46417:SF1">
    <property type="entry name" value="TRNA (GUANINE-N(1)-)-METHYLTRANSFERASE"/>
    <property type="match status" value="1"/>
</dbReference>
<comment type="caution">
    <text evidence="15">Lacks conserved residue(s) required for the propagation of feature annotation.</text>
</comment>
<dbReference type="FunFam" id="3.40.1280.10:FF:000001">
    <property type="entry name" value="tRNA (guanine-N(1)-)-methyltransferase"/>
    <property type="match status" value="1"/>
</dbReference>
<comment type="catalytic activity">
    <reaction evidence="14 15 17">
        <text>guanosine(37) in tRNA + S-adenosyl-L-methionine = N(1)-methylguanosine(37) in tRNA + S-adenosyl-L-homocysteine + H(+)</text>
        <dbReference type="Rhea" id="RHEA:36899"/>
        <dbReference type="Rhea" id="RHEA-COMP:10145"/>
        <dbReference type="Rhea" id="RHEA-COMP:10147"/>
        <dbReference type="ChEBI" id="CHEBI:15378"/>
        <dbReference type="ChEBI" id="CHEBI:57856"/>
        <dbReference type="ChEBI" id="CHEBI:59789"/>
        <dbReference type="ChEBI" id="CHEBI:73542"/>
        <dbReference type="ChEBI" id="CHEBI:74269"/>
        <dbReference type="EC" id="2.1.1.228"/>
    </reaction>
</comment>
<keyword evidence="10 15" id="KW-0949">S-adenosyl-L-methionine</keyword>
<dbReference type="PANTHER" id="PTHR46417">
    <property type="entry name" value="TRNA (GUANINE-N(1)-)-METHYLTRANSFERASE"/>
    <property type="match status" value="1"/>
</dbReference>
<comment type="similarity">
    <text evidence="3 15 17">Belongs to the RNA methyltransferase TrmD family.</text>
</comment>
<evidence type="ECO:0000256" key="7">
    <source>
        <dbReference type="ARBA" id="ARBA00022490"/>
    </source>
</evidence>
<feature type="binding site" evidence="15 16">
    <location>
        <position position="113"/>
    </location>
    <ligand>
        <name>S-adenosyl-L-methionine</name>
        <dbReference type="ChEBI" id="CHEBI:59789"/>
    </ligand>
</feature>
<reference evidence="19 20" key="1">
    <citation type="journal article" date="2016" name="Nat. Commun.">
        <title>Thousands of microbial genomes shed light on interconnected biogeochemical processes in an aquifer system.</title>
        <authorList>
            <person name="Anantharaman K."/>
            <person name="Brown C.T."/>
            <person name="Hug L.A."/>
            <person name="Sharon I."/>
            <person name="Castelle C.J."/>
            <person name="Probst A.J."/>
            <person name="Thomas B.C."/>
            <person name="Singh A."/>
            <person name="Wilkins M.J."/>
            <person name="Karaoz U."/>
            <person name="Brodie E.L."/>
            <person name="Williams K.H."/>
            <person name="Hubbard S.S."/>
            <person name="Banfield J.F."/>
        </authorList>
    </citation>
    <scope>NUCLEOTIDE SEQUENCE [LARGE SCALE GENOMIC DNA]</scope>
</reference>
<dbReference type="SUPFAM" id="SSF75217">
    <property type="entry name" value="alpha/beta knot"/>
    <property type="match status" value="1"/>
</dbReference>
<evidence type="ECO:0000256" key="12">
    <source>
        <dbReference type="ARBA" id="ARBA00029736"/>
    </source>
</evidence>
<dbReference type="InterPro" id="IPR029026">
    <property type="entry name" value="tRNA_m1G_MTases_N"/>
</dbReference>
<dbReference type="EC" id="2.1.1.228" evidence="5 15"/>
<dbReference type="Proteomes" id="UP000177354">
    <property type="component" value="Unassembled WGS sequence"/>
</dbReference>